<accession>A0A5C8NIY7</accession>
<protein>
    <recommendedName>
        <fullName evidence="3">TIGR02391 family protein</fullName>
    </recommendedName>
</protein>
<dbReference type="OrthoDB" id="5184459at2"/>
<gene>
    <name evidence="1" type="ORF">FHP06_10505</name>
</gene>
<organism evidence="1 2">
    <name type="scientific">Aeromicrobium terrae</name>
    <dbReference type="NCBI Taxonomy" id="2498846"/>
    <lineage>
        <taxon>Bacteria</taxon>
        <taxon>Bacillati</taxon>
        <taxon>Actinomycetota</taxon>
        <taxon>Actinomycetes</taxon>
        <taxon>Propionibacteriales</taxon>
        <taxon>Nocardioidaceae</taxon>
        <taxon>Aeromicrobium</taxon>
    </lineage>
</organism>
<sequence length="285" mass="31871">MSFVPFDVTDEEASDWKVLRPGVPPTMRPALITWLWKSVQNKGSVYPSKLHTWSNALDIDFSLNPEYSGLLNQVEFRKFLMRISDRDLLRLIDYRLYEDSYGADATGLSEILVIGRSKYHVVKKDGGARLATRVPEGVQVAAETVMSAKSPAGELLSKAWNAVYDLEPNDSAAYAYAVRAVESASFVALQITDSNATLGHSIRTIEKADANWRLPFLREHSQFPSKELLVGMLKSLYKGQRDRHGSEAYSDVTHDEAEGAVLLAVTIVGWFARGLVVEREEERFG</sequence>
<dbReference type="EMBL" id="VDUX01000004">
    <property type="protein sequence ID" value="TXL60845.1"/>
    <property type="molecule type" value="Genomic_DNA"/>
</dbReference>
<keyword evidence="2" id="KW-1185">Reference proteome</keyword>
<evidence type="ECO:0000313" key="1">
    <source>
        <dbReference type="EMBL" id="TXL60845.1"/>
    </source>
</evidence>
<dbReference type="RefSeq" id="WP_147686507.1">
    <property type="nucleotide sequence ID" value="NZ_VDUX01000004.1"/>
</dbReference>
<evidence type="ECO:0008006" key="3">
    <source>
        <dbReference type="Google" id="ProtNLM"/>
    </source>
</evidence>
<comment type="caution">
    <text evidence="1">The sequence shown here is derived from an EMBL/GenBank/DDBJ whole genome shotgun (WGS) entry which is preliminary data.</text>
</comment>
<name>A0A5C8NIY7_9ACTN</name>
<evidence type="ECO:0000313" key="2">
    <source>
        <dbReference type="Proteomes" id="UP000321571"/>
    </source>
</evidence>
<dbReference type="AlphaFoldDB" id="A0A5C8NIY7"/>
<reference evidence="1 2" key="1">
    <citation type="submission" date="2019-06" db="EMBL/GenBank/DDBJ databases">
        <title>Aeromicrobium sp. nov., isolated from a maize field.</title>
        <authorList>
            <person name="Lin S.-Y."/>
            <person name="Tsai C.-F."/>
            <person name="Young C.-C."/>
        </authorList>
    </citation>
    <scope>NUCLEOTIDE SEQUENCE [LARGE SCALE GENOMIC DNA]</scope>
    <source>
        <strain evidence="1 2">CC-CFT486</strain>
    </source>
</reference>
<dbReference type="Proteomes" id="UP000321571">
    <property type="component" value="Unassembled WGS sequence"/>
</dbReference>
<proteinExistence type="predicted"/>